<dbReference type="SUPFAM" id="SSF141986">
    <property type="entry name" value="LD-carboxypeptidase A C-terminal domain-like"/>
    <property type="match status" value="1"/>
</dbReference>
<evidence type="ECO:0000256" key="3">
    <source>
        <dbReference type="ARBA" id="ARBA00022670"/>
    </source>
</evidence>
<comment type="caution">
    <text evidence="9">The sequence shown here is derived from an EMBL/GenBank/DDBJ whole genome shotgun (WGS) entry which is preliminary data.</text>
</comment>
<dbReference type="EMBL" id="QQAV01000011">
    <property type="protein sequence ID" value="RDI20059.1"/>
    <property type="molecule type" value="Genomic_DNA"/>
</dbReference>
<protein>
    <submittedName>
        <fullName evidence="9">Muramoyltetrapeptide carboxypeptidase</fullName>
    </submittedName>
</protein>
<evidence type="ECO:0000256" key="5">
    <source>
        <dbReference type="ARBA" id="ARBA00022825"/>
    </source>
</evidence>
<dbReference type="SUPFAM" id="SSF52317">
    <property type="entry name" value="Class I glutamine amidotransferase-like"/>
    <property type="match status" value="1"/>
</dbReference>
<evidence type="ECO:0000256" key="2">
    <source>
        <dbReference type="ARBA" id="ARBA00022645"/>
    </source>
</evidence>
<dbReference type="InterPro" id="IPR003507">
    <property type="entry name" value="S66_fam"/>
</dbReference>
<feature type="domain" description="LD-carboxypeptidase C-terminal" evidence="8">
    <location>
        <begin position="177"/>
        <end position="291"/>
    </location>
</feature>
<name>A0A370FAX0_9BURK</name>
<evidence type="ECO:0000256" key="1">
    <source>
        <dbReference type="ARBA" id="ARBA00010233"/>
    </source>
</evidence>
<feature type="active site" description="Nucleophile" evidence="6">
    <location>
        <position position="105"/>
    </location>
</feature>
<evidence type="ECO:0000313" key="10">
    <source>
        <dbReference type="Proteomes" id="UP000255265"/>
    </source>
</evidence>
<dbReference type="InterPro" id="IPR027461">
    <property type="entry name" value="Carboxypeptidase_A_C_sf"/>
</dbReference>
<dbReference type="GO" id="GO:0004180">
    <property type="term" value="F:carboxypeptidase activity"/>
    <property type="evidence" value="ECO:0007669"/>
    <property type="project" value="UniProtKB-KW"/>
</dbReference>
<evidence type="ECO:0000256" key="6">
    <source>
        <dbReference type="PIRSR" id="PIRSR028757-1"/>
    </source>
</evidence>
<dbReference type="InterPro" id="IPR029062">
    <property type="entry name" value="Class_I_gatase-like"/>
</dbReference>
<keyword evidence="3" id="KW-0645">Protease</keyword>
<keyword evidence="2 9" id="KW-0121">Carboxypeptidase</keyword>
<dbReference type="Pfam" id="PF17676">
    <property type="entry name" value="Peptidase_S66C"/>
    <property type="match status" value="1"/>
</dbReference>
<dbReference type="PANTHER" id="PTHR30237">
    <property type="entry name" value="MURAMOYLTETRAPEPTIDE CARBOXYPEPTIDASE"/>
    <property type="match status" value="1"/>
</dbReference>
<feature type="active site" description="Charge relay system" evidence="6">
    <location>
        <position position="276"/>
    </location>
</feature>
<dbReference type="PIRSF" id="PIRSF028757">
    <property type="entry name" value="LD-carboxypeptidase"/>
    <property type="match status" value="1"/>
</dbReference>
<evidence type="ECO:0000259" key="8">
    <source>
        <dbReference type="Pfam" id="PF17676"/>
    </source>
</evidence>
<evidence type="ECO:0000313" key="9">
    <source>
        <dbReference type="EMBL" id="RDI20059.1"/>
    </source>
</evidence>
<organism evidence="9 10">
    <name type="scientific">Pseudacidovorax intermedius</name>
    <dbReference type="NCBI Taxonomy" id="433924"/>
    <lineage>
        <taxon>Bacteria</taxon>
        <taxon>Pseudomonadati</taxon>
        <taxon>Pseudomonadota</taxon>
        <taxon>Betaproteobacteria</taxon>
        <taxon>Burkholderiales</taxon>
        <taxon>Comamonadaceae</taxon>
        <taxon>Pseudacidovorax</taxon>
    </lineage>
</organism>
<comment type="similarity">
    <text evidence="1">Belongs to the peptidase S66 family.</text>
</comment>
<dbReference type="Pfam" id="PF02016">
    <property type="entry name" value="Peptidase_S66"/>
    <property type="match status" value="1"/>
</dbReference>
<dbReference type="GO" id="GO:0006508">
    <property type="term" value="P:proteolysis"/>
    <property type="evidence" value="ECO:0007669"/>
    <property type="project" value="UniProtKB-KW"/>
</dbReference>
<keyword evidence="10" id="KW-1185">Reference proteome</keyword>
<evidence type="ECO:0000259" key="7">
    <source>
        <dbReference type="Pfam" id="PF02016"/>
    </source>
</evidence>
<keyword evidence="5" id="KW-0720">Serine protease</keyword>
<dbReference type="Proteomes" id="UP000255265">
    <property type="component" value="Unassembled WGS sequence"/>
</dbReference>
<feature type="active site" description="Charge relay system" evidence="6">
    <location>
        <position position="206"/>
    </location>
</feature>
<dbReference type="CDD" id="cd07025">
    <property type="entry name" value="Peptidase_S66"/>
    <property type="match status" value="1"/>
</dbReference>
<dbReference type="GO" id="GO:0008236">
    <property type="term" value="F:serine-type peptidase activity"/>
    <property type="evidence" value="ECO:0007669"/>
    <property type="project" value="UniProtKB-KW"/>
</dbReference>
<dbReference type="InterPro" id="IPR040449">
    <property type="entry name" value="Peptidase_S66_N"/>
</dbReference>
<keyword evidence="4" id="KW-0378">Hydrolase</keyword>
<dbReference type="AlphaFoldDB" id="A0A370FAX0"/>
<dbReference type="InterPro" id="IPR027478">
    <property type="entry name" value="LdcA_N"/>
</dbReference>
<dbReference type="Gene3D" id="3.40.50.10740">
    <property type="entry name" value="Class I glutamine amidotransferase-like"/>
    <property type="match status" value="1"/>
</dbReference>
<dbReference type="STRING" id="433924.NS331_07565"/>
<dbReference type="Gene3D" id="3.50.30.60">
    <property type="entry name" value="LD-carboxypeptidase A C-terminal domain-like"/>
    <property type="match status" value="1"/>
</dbReference>
<feature type="domain" description="LD-carboxypeptidase N-terminal" evidence="7">
    <location>
        <begin position="6"/>
        <end position="125"/>
    </location>
</feature>
<evidence type="ECO:0000256" key="4">
    <source>
        <dbReference type="ARBA" id="ARBA00022801"/>
    </source>
</evidence>
<accession>A0A370FAX0</accession>
<reference evidence="9 10" key="1">
    <citation type="submission" date="2018-07" db="EMBL/GenBank/DDBJ databases">
        <title>Genomic Encyclopedia of Type Strains, Phase IV (KMG-IV): sequencing the most valuable type-strain genomes for metagenomic binning, comparative biology and taxonomic classification.</title>
        <authorList>
            <person name="Goeker M."/>
        </authorList>
    </citation>
    <scope>NUCLEOTIDE SEQUENCE [LARGE SCALE GENOMIC DNA]</scope>
    <source>
        <strain evidence="9 10">DSM 21352</strain>
    </source>
</reference>
<proteinExistence type="inferred from homology"/>
<dbReference type="RefSeq" id="WP_244917837.1">
    <property type="nucleotide sequence ID" value="NZ_QQAV01000011.1"/>
</dbReference>
<gene>
    <name evidence="9" type="ORF">DFR41_11134</name>
</gene>
<dbReference type="PANTHER" id="PTHR30237:SF2">
    <property type="entry name" value="MUREIN TETRAPEPTIDE CARBOXYPEPTIDASE"/>
    <property type="match status" value="1"/>
</dbReference>
<sequence>MNKKHIYIYSPSSAVREKPAFRRGVAWLRAQGHEVEIDEAALSAHQRFAGDDATRIAAIARAAASGADVALASRGGYGLTRILDGIPYKAVAKAIDRGTAFVGMSDFTAFQLAVLARTGAATWSGPTLCGDFGAEAGIDEITAACFDDLVEGYGEGTGWRLPARDELPSFKPIRGATLWGGNLAVLCSLLGTPYFPQVDKGVLFLEDVGEHPYRIERMLEQLRLAGVLARQKAVVLGQFTGYRAAPHDRGFKLQTVVERLRSQIKAPVLTGLPFGHVPTKVLLPVGGTVDLAVEGKEAFVVWGHDVGGSRHAAPHDHHGHAH</sequence>
<dbReference type="InterPro" id="IPR040921">
    <property type="entry name" value="Peptidase_S66C"/>
</dbReference>